<dbReference type="Proteomes" id="UP000576225">
    <property type="component" value="Unassembled WGS sequence"/>
</dbReference>
<dbReference type="RefSeq" id="WP_168963872.1">
    <property type="nucleotide sequence ID" value="NZ_JABAEW010000062.1"/>
</dbReference>
<dbReference type="EMBL" id="JABAEW010000062">
    <property type="protein sequence ID" value="NMD88871.1"/>
    <property type="molecule type" value="Genomic_DNA"/>
</dbReference>
<feature type="domain" description="DUF6259" evidence="1">
    <location>
        <begin position="220"/>
        <end position="531"/>
    </location>
</feature>
<evidence type="ECO:0000313" key="3">
    <source>
        <dbReference type="Proteomes" id="UP000576225"/>
    </source>
</evidence>
<proteinExistence type="predicted"/>
<name>A0A848B162_9BACT</name>
<comment type="caution">
    <text evidence="2">The sequence shown here is derived from an EMBL/GenBank/DDBJ whole genome shotgun (WGS) entry which is preliminary data.</text>
</comment>
<dbReference type="AlphaFoldDB" id="A0A848B162"/>
<sequence>MTKETIHLDFDSQGNVSSLKFTDVEFIAPEWKGNGLFRICLRDFVGNPLLLERSDFRSVRRTDSKGTARLVFSDCIKFPDIVVNVSATPDGPAVSWRISVAPGSEDFAVEWIDFPRLRLGRFPDGKYLLPFAEGTLLTDLEKREHTATFRCETAEYPLSGVGGFYPGPAAMQFEAFYTGDAGLCILCRDPEHFPKSIDFRPDGDAAVPFLQHFTGGENAVAYDVAVIGFRGDWQTAAEIYRNWMEHHDPRLPARLHTRLPDWLAASPVILAYPVKGSGLDHGGLIPNEYYPYSAALPVMEQYRRRWNCGIMALLMHWEGTAPWAPPYIWPPSGGEEMLAQFIRTMHLNGNRVGLYASGIGWTQKSMIDPAYDRTRQFSDEHLEQEVCVGPRGEAFSRVCNGLHGQRIGYDLCPERPFTQSLVVREVAAASGLGVDYLQYFDQNQGGAAPLCYSKRHGHPALPGAWHTASMRHLLDKAQEAAGETVLGCENAAAEPYMKVCCLNDLRSHLAWGTGGIPVPLYSFVFHEYAAGFSGNGVCLSGWVDVERTPFFLQWTMGWNFACGNLLSVVLKNGGKIHWHWNLPWSFPEPAQEPLIELIGNLTRWRRGMAAEFLVAGRMEGTPAVSCGTRTIYLKNHPPVEVPAVTACAWSHEDRRAVLLVNCGEKPEACRIDFTHAEHGTIHFSEKRNTGTFEGKYALLEVPPLDAVLISLSPKKTTTRNER</sequence>
<evidence type="ECO:0000313" key="2">
    <source>
        <dbReference type="EMBL" id="NMD88871.1"/>
    </source>
</evidence>
<reference evidence="2 3" key="1">
    <citation type="submission" date="2020-04" db="EMBL/GenBank/DDBJ databases">
        <authorList>
            <person name="Hitch T.C.A."/>
            <person name="Wylensek D."/>
            <person name="Clavel T."/>
        </authorList>
    </citation>
    <scope>NUCLEOTIDE SEQUENCE [LARGE SCALE GENOMIC DNA]</scope>
    <source>
        <strain evidence="2 3">COR2-253-APC-1A</strain>
    </source>
</reference>
<dbReference type="InterPro" id="IPR046226">
    <property type="entry name" value="DUF6259"/>
</dbReference>
<accession>A0A848B162</accession>
<evidence type="ECO:0000259" key="1">
    <source>
        <dbReference type="Pfam" id="PF19773"/>
    </source>
</evidence>
<gene>
    <name evidence="2" type="ORF">HF882_19995</name>
</gene>
<organism evidence="2 3">
    <name type="scientific">Victivallis vadensis</name>
    <dbReference type="NCBI Taxonomy" id="172901"/>
    <lineage>
        <taxon>Bacteria</taxon>
        <taxon>Pseudomonadati</taxon>
        <taxon>Lentisphaerota</taxon>
        <taxon>Lentisphaeria</taxon>
        <taxon>Victivallales</taxon>
        <taxon>Victivallaceae</taxon>
        <taxon>Victivallis</taxon>
    </lineage>
</organism>
<dbReference type="Pfam" id="PF19773">
    <property type="entry name" value="DUF6259"/>
    <property type="match status" value="1"/>
</dbReference>
<protein>
    <recommendedName>
        <fullName evidence="1">DUF6259 domain-containing protein</fullName>
    </recommendedName>
</protein>